<dbReference type="STRING" id="1121898.GCA_000422725_00079"/>
<sequence length="96" mass="11075">MEKEVIVKWTIKETETAEILKLLPALAEATKKEPGNVYYAIYQSETNPHELILHERYTDAQAQEDHKNSAHYQAIVAGKIIPHLEAREVYVVKQLF</sequence>
<dbReference type="PROSITE" id="PS51725">
    <property type="entry name" value="ABM"/>
    <property type="match status" value="1"/>
</dbReference>
<evidence type="ECO:0000313" key="2">
    <source>
        <dbReference type="EMBL" id="KGO91839.1"/>
    </source>
</evidence>
<organism evidence="2 3">
    <name type="scientific">Flavobacterium subsaxonicum WB 4.1-42 = DSM 21790</name>
    <dbReference type="NCBI Taxonomy" id="1121898"/>
    <lineage>
        <taxon>Bacteria</taxon>
        <taxon>Pseudomonadati</taxon>
        <taxon>Bacteroidota</taxon>
        <taxon>Flavobacteriia</taxon>
        <taxon>Flavobacteriales</taxon>
        <taxon>Flavobacteriaceae</taxon>
        <taxon>Flavobacterium</taxon>
    </lineage>
</organism>
<dbReference type="Gene3D" id="3.30.70.100">
    <property type="match status" value="1"/>
</dbReference>
<protein>
    <submittedName>
        <fullName evidence="2">Antibiotic biosynthesis monooxygenase</fullName>
    </submittedName>
</protein>
<comment type="caution">
    <text evidence="2">The sequence shown here is derived from an EMBL/GenBank/DDBJ whole genome shotgun (WGS) entry which is preliminary data.</text>
</comment>
<dbReference type="InterPro" id="IPR007138">
    <property type="entry name" value="ABM_dom"/>
</dbReference>
<dbReference type="Proteomes" id="UP000030111">
    <property type="component" value="Unassembled WGS sequence"/>
</dbReference>
<dbReference type="GO" id="GO:0005829">
    <property type="term" value="C:cytosol"/>
    <property type="evidence" value="ECO:0007669"/>
    <property type="project" value="TreeGrafter"/>
</dbReference>
<gene>
    <name evidence="2" type="ORF">Q766_15445</name>
</gene>
<dbReference type="EMBL" id="JRLY01000014">
    <property type="protein sequence ID" value="KGO91839.1"/>
    <property type="molecule type" value="Genomic_DNA"/>
</dbReference>
<dbReference type="InterPro" id="IPR011008">
    <property type="entry name" value="Dimeric_a/b-barrel"/>
</dbReference>
<evidence type="ECO:0000259" key="1">
    <source>
        <dbReference type="PROSITE" id="PS51725"/>
    </source>
</evidence>
<dbReference type="RefSeq" id="WP_026991582.1">
    <property type="nucleotide sequence ID" value="NZ_JRLY01000014.1"/>
</dbReference>
<dbReference type="PANTHER" id="PTHR33336:SF3">
    <property type="entry name" value="ABM DOMAIN-CONTAINING PROTEIN"/>
    <property type="match status" value="1"/>
</dbReference>
<name>A0A0A2MHR1_9FLAO</name>
<evidence type="ECO:0000313" key="3">
    <source>
        <dbReference type="Proteomes" id="UP000030111"/>
    </source>
</evidence>
<keyword evidence="3" id="KW-1185">Reference proteome</keyword>
<keyword evidence="2" id="KW-0560">Oxidoreductase</keyword>
<feature type="domain" description="ABM" evidence="1">
    <location>
        <begin position="3"/>
        <end position="93"/>
    </location>
</feature>
<proteinExistence type="predicted"/>
<dbReference type="eggNOG" id="COG1359">
    <property type="taxonomic scope" value="Bacteria"/>
</dbReference>
<dbReference type="SUPFAM" id="SSF54909">
    <property type="entry name" value="Dimeric alpha+beta barrel"/>
    <property type="match status" value="1"/>
</dbReference>
<dbReference type="GO" id="GO:0004497">
    <property type="term" value="F:monooxygenase activity"/>
    <property type="evidence" value="ECO:0007669"/>
    <property type="project" value="UniProtKB-KW"/>
</dbReference>
<dbReference type="PANTHER" id="PTHR33336">
    <property type="entry name" value="QUINOL MONOOXYGENASE YGIN-RELATED"/>
    <property type="match status" value="1"/>
</dbReference>
<reference evidence="2 3" key="1">
    <citation type="submission" date="2013-09" db="EMBL/GenBank/DDBJ databases">
        <authorList>
            <person name="Zeng Z."/>
            <person name="Chen C."/>
        </authorList>
    </citation>
    <scope>NUCLEOTIDE SEQUENCE [LARGE SCALE GENOMIC DNA]</scope>
    <source>
        <strain evidence="2 3">WB 4.1-42</strain>
    </source>
</reference>
<dbReference type="Pfam" id="PF03992">
    <property type="entry name" value="ABM"/>
    <property type="match status" value="1"/>
</dbReference>
<dbReference type="OrthoDB" id="964493at2"/>
<accession>A0A0A2MHR1</accession>
<dbReference type="AlphaFoldDB" id="A0A0A2MHR1"/>
<keyword evidence="2" id="KW-0503">Monooxygenase</keyword>
<dbReference type="InterPro" id="IPR050744">
    <property type="entry name" value="AI-2_Isomerase_LsrG"/>
</dbReference>